<dbReference type="AlphaFoldDB" id="A0A7J6B8V4"/>
<dbReference type="CDD" id="cd00074">
    <property type="entry name" value="HFD_H2A"/>
    <property type="match status" value="1"/>
</dbReference>
<dbReference type="Gene3D" id="1.10.20.10">
    <property type="entry name" value="Histone, subunit A"/>
    <property type="match status" value="1"/>
</dbReference>
<dbReference type="SUPFAM" id="SSF47113">
    <property type="entry name" value="Histone-fold"/>
    <property type="match status" value="1"/>
</dbReference>
<proteinExistence type="predicted"/>
<dbReference type="EMBL" id="JAAGNN010000003">
    <property type="protein sequence ID" value="KAF4091492.1"/>
    <property type="molecule type" value="Genomic_DNA"/>
</dbReference>
<dbReference type="InterPro" id="IPR009072">
    <property type="entry name" value="Histone-fold"/>
</dbReference>
<evidence type="ECO:0000313" key="4">
    <source>
        <dbReference type="Proteomes" id="UP000593565"/>
    </source>
</evidence>
<protein>
    <recommendedName>
        <fullName evidence="2">Core Histone H2A/H2B/H3 domain-containing protein</fullName>
    </recommendedName>
</protein>
<dbReference type="SMART" id="SM00414">
    <property type="entry name" value="H2A"/>
    <property type="match status" value="1"/>
</dbReference>
<dbReference type="PANTHER" id="PTHR23430">
    <property type="entry name" value="HISTONE H2A"/>
    <property type="match status" value="1"/>
</dbReference>
<name>A0A7J6B8V4_AMEME</name>
<dbReference type="InterPro" id="IPR007125">
    <property type="entry name" value="H2A/H2B/H3"/>
</dbReference>
<dbReference type="PRINTS" id="PR00620">
    <property type="entry name" value="HISTONEH2A"/>
</dbReference>
<dbReference type="GO" id="GO:0046982">
    <property type="term" value="F:protein heterodimerization activity"/>
    <property type="evidence" value="ECO:0007669"/>
    <property type="project" value="InterPro"/>
</dbReference>
<reference evidence="3 4" key="1">
    <citation type="submission" date="2020-02" db="EMBL/GenBank/DDBJ databases">
        <title>A chromosome-scale genome assembly of the black bullhead catfish (Ameiurus melas).</title>
        <authorList>
            <person name="Wen M."/>
            <person name="Zham M."/>
            <person name="Cabau C."/>
            <person name="Klopp C."/>
            <person name="Donnadieu C."/>
            <person name="Roques C."/>
            <person name="Bouchez O."/>
            <person name="Lampietro C."/>
            <person name="Jouanno E."/>
            <person name="Herpin A."/>
            <person name="Louis A."/>
            <person name="Berthelot C."/>
            <person name="Parey E."/>
            <person name="Roest-Crollius H."/>
            <person name="Braasch I."/>
            <person name="Postlethwait J."/>
            <person name="Robinson-Rechavi M."/>
            <person name="Echchiki A."/>
            <person name="Begum T."/>
            <person name="Montfort J."/>
            <person name="Schartl M."/>
            <person name="Bobe J."/>
            <person name="Guiguen Y."/>
        </authorList>
    </citation>
    <scope>NUCLEOTIDE SEQUENCE [LARGE SCALE GENOMIC DNA]</scope>
    <source>
        <strain evidence="3">M_S1</strain>
        <tissue evidence="3">Blood</tissue>
    </source>
</reference>
<dbReference type="GO" id="GO:0000786">
    <property type="term" value="C:nucleosome"/>
    <property type="evidence" value="ECO:0007669"/>
    <property type="project" value="InterPro"/>
</dbReference>
<organism evidence="3 4">
    <name type="scientific">Ameiurus melas</name>
    <name type="common">Black bullhead</name>
    <name type="synonym">Silurus melas</name>
    <dbReference type="NCBI Taxonomy" id="219545"/>
    <lineage>
        <taxon>Eukaryota</taxon>
        <taxon>Metazoa</taxon>
        <taxon>Chordata</taxon>
        <taxon>Craniata</taxon>
        <taxon>Vertebrata</taxon>
        <taxon>Euteleostomi</taxon>
        <taxon>Actinopterygii</taxon>
        <taxon>Neopterygii</taxon>
        <taxon>Teleostei</taxon>
        <taxon>Ostariophysi</taxon>
        <taxon>Siluriformes</taxon>
        <taxon>Ictaluridae</taxon>
        <taxon>Ameiurus</taxon>
    </lineage>
</organism>
<dbReference type="Proteomes" id="UP000593565">
    <property type="component" value="Unassembled WGS sequence"/>
</dbReference>
<feature type="compositionally biased region" description="Basic and acidic residues" evidence="1">
    <location>
        <begin position="1"/>
        <end position="39"/>
    </location>
</feature>
<feature type="compositionally biased region" description="Basic residues" evidence="1">
    <location>
        <begin position="77"/>
        <end position="116"/>
    </location>
</feature>
<sequence>MQEEERSGVSRCSEESAGCRRYDVDKNNSRVKLAVKEAQEGSSQETRPTPEKSPKKAKKPARRPQEIHQEPEEGQKARRPLKKAAKSPKKAKAVKPKTTKPKAAKAKKAAPKKKQLCRARRLPGAPVYLAAVLEYLTAEILELAGNAARDNKKTCIIPRHLQLAVRNGELNKLLGRSDHRSGWAALKVTITRRNPERGEAPSADEPLVELQQKVSPSLRQALQNLKLAEPNQISEKAADQDKCVFHPGFPIFHEGGLGDHFLRRPKLFGSQLLSEENIGLQHVSFSRGIQHRKGEEELCSVQANSTKVCIRVIFEGEKEFEQNISLWGGH</sequence>
<dbReference type="GO" id="GO:0030527">
    <property type="term" value="F:structural constituent of chromatin"/>
    <property type="evidence" value="ECO:0007669"/>
    <property type="project" value="InterPro"/>
</dbReference>
<feature type="domain" description="Core Histone H2A/H2B/H3" evidence="2">
    <location>
        <begin position="124"/>
        <end position="166"/>
    </location>
</feature>
<dbReference type="InterPro" id="IPR002119">
    <property type="entry name" value="Histone_H2A"/>
</dbReference>
<dbReference type="GO" id="GO:0003677">
    <property type="term" value="F:DNA binding"/>
    <property type="evidence" value="ECO:0007669"/>
    <property type="project" value="InterPro"/>
</dbReference>
<accession>A0A7J6B8V4</accession>
<feature type="compositionally biased region" description="Basic and acidic residues" evidence="1">
    <location>
        <begin position="63"/>
        <end position="76"/>
    </location>
</feature>
<comment type="caution">
    <text evidence="3">The sequence shown here is derived from an EMBL/GenBank/DDBJ whole genome shotgun (WGS) entry which is preliminary data.</text>
</comment>
<evidence type="ECO:0000313" key="3">
    <source>
        <dbReference type="EMBL" id="KAF4091492.1"/>
    </source>
</evidence>
<feature type="region of interest" description="Disordered" evidence="1">
    <location>
        <begin position="1"/>
        <end position="116"/>
    </location>
</feature>
<evidence type="ECO:0000256" key="1">
    <source>
        <dbReference type="SAM" id="MobiDB-lite"/>
    </source>
</evidence>
<gene>
    <name evidence="3" type="ORF">AMELA_G00037360</name>
</gene>
<evidence type="ECO:0000259" key="2">
    <source>
        <dbReference type="Pfam" id="PF00125"/>
    </source>
</evidence>
<keyword evidence="4" id="KW-1185">Reference proteome</keyword>
<dbReference type="Pfam" id="PF00125">
    <property type="entry name" value="Histone"/>
    <property type="match status" value="1"/>
</dbReference>